<keyword evidence="5 9" id="KW-0997">Cell inner membrane</keyword>
<dbReference type="GO" id="GO:0009306">
    <property type="term" value="P:protein secretion"/>
    <property type="evidence" value="ECO:0007669"/>
    <property type="project" value="InterPro"/>
</dbReference>
<dbReference type="PANTHER" id="PTHR30386">
    <property type="entry name" value="MEMBRANE FUSION SUBUNIT OF EMRAB-TOLC MULTIDRUG EFFLUX PUMP"/>
    <property type="match status" value="1"/>
</dbReference>
<evidence type="ECO:0000313" key="14">
    <source>
        <dbReference type="Proteomes" id="UP001164748"/>
    </source>
</evidence>
<feature type="domain" description="AprE-like beta-barrel" evidence="12">
    <location>
        <begin position="356"/>
        <end position="444"/>
    </location>
</feature>
<keyword evidence="6 9" id="KW-0812">Transmembrane</keyword>
<evidence type="ECO:0000256" key="6">
    <source>
        <dbReference type="ARBA" id="ARBA00022692"/>
    </source>
</evidence>
<reference evidence="13" key="1">
    <citation type="submission" date="2022-09" db="EMBL/GenBank/DDBJ databases">
        <authorList>
            <person name="Li Z.-J."/>
        </authorList>
    </citation>
    <scope>NUCLEOTIDE SEQUENCE</scope>
    <source>
        <strain evidence="13">TGB11</strain>
        <plasmid evidence="13">unnamed</plasmid>
    </source>
</reference>
<keyword evidence="8 9" id="KW-0472">Membrane</keyword>
<evidence type="ECO:0000256" key="4">
    <source>
        <dbReference type="ARBA" id="ARBA00022475"/>
    </source>
</evidence>
<name>A0AA47KN32_9GAMM</name>
<dbReference type="InterPro" id="IPR006144">
    <property type="entry name" value="Secretion_HlyD_CS"/>
</dbReference>
<proteinExistence type="inferred from homology"/>
<dbReference type="Gene3D" id="1.20.1600.10">
    <property type="entry name" value="Outer membrane efflux proteins (OEP)"/>
    <property type="match status" value="1"/>
</dbReference>
<dbReference type="Gene3D" id="2.40.30.170">
    <property type="match status" value="1"/>
</dbReference>
<dbReference type="InterPro" id="IPR010129">
    <property type="entry name" value="T1SS_HlyD"/>
</dbReference>
<gene>
    <name evidence="13" type="ORF">N8M53_14450</name>
</gene>
<keyword evidence="4 9" id="KW-1003">Cell membrane</keyword>
<evidence type="ECO:0000256" key="8">
    <source>
        <dbReference type="ARBA" id="ARBA00023136"/>
    </source>
</evidence>
<dbReference type="Pfam" id="PF25994">
    <property type="entry name" value="HH_AprE"/>
    <property type="match status" value="1"/>
</dbReference>
<comment type="similarity">
    <text evidence="2 9">Belongs to the membrane fusion protein (MFP) (TC 8.A.1) family.</text>
</comment>
<sequence length="466" mass="51994">MAIRDKSRASLPRDEHLDYIDDKTAALLLNTPKSARVLLWTIVLFLVVATAWASQAQLDKVTVGQGKVIPSSQLQVVQNLEGGLVKALLVQEGDKVKKGQRLILIDDTLFRANFREREQELLGLRADKLRLQALLAAIRVDETVPFDQWRESIVLERQPLSFPDVFSTTRPGLIKQTQARYQEQLSNIQNQLYVTAQKIRQKEQELVELESRIANLEQSQAFAQEELDITRPLADEGVVPKIDLLKLQRQLNDTQRELSSAQLSLPSVVSSLREAVFQRIDVALTFRTDQQERLNQVEKQIAAMSEGRVGLQDKVSRTVVTSPVNGTVKKLHVNTVGGVIQPGMDIVEIVPSEDNLLIKAKIAPQDIAFLRPGLSAVVKFSAYDFTVYGGLDGRLETISADTIEDEEGNSFYLAKIRAEKDSLGTEKSLPIIPGMTASVDIITGKRTVLDYLLNPITRAQKTALRE</sequence>
<dbReference type="Gene3D" id="1.10.287.470">
    <property type="entry name" value="Helix hairpin bin"/>
    <property type="match status" value="1"/>
</dbReference>
<dbReference type="Pfam" id="PF26002">
    <property type="entry name" value="Beta-barrel_AprE"/>
    <property type="match status" value="1"/>
</dbReference>
<comment type="subcellular location">
    <subcellularLocation>
        <location evidence="1 9">Cell inner membrane</location>
        <topology evidence="1 9">Single-pass membrane protein</topology>
    </subcellularLocation>
</comment>
<keyword evidence="13" id="KW-0614">Plasmid</keyword>
<dbReference type="PROSITE" id="PS00543">
    <property type="entry name" value="HLYD_FAMILY"/>
    <property type="match status" value="1"/>
</dbReference>
<feature type="transmembrane region" description="Helical" evidence="9">
    <location>
        <begin position="37"/>
        <end position="54"/>
    </location>
</feature>
<accession>A0AA47KN32</accession>
<evidence type="ECO:0000313" key="13">
    <source>
        <dbReference type="EMBL" id="WBA10010.1"/>
    </source>
</evidence>
<protein>
    <recommendedName>
        <fullName evidence="9">Membrane fusion protein (MFP) family protein</fullName>
    </recommendedName>
</protein>
<feature type="coiled-coil region" evidence="10">
    <location>
        <begin position="199"/>
        <end position="264"/>
    </location>
</feature>
<dbReference type="NCBIfam" id="TIGR01843">
    <property type="entry name" value="type_I_hlyD"/>
    <property type="match status" value="1"/>
</dbReference>
<evidence type="ECO:0000259" key="12">
    <source>
        <dbReference type="Pfam" id="PF26002"/>
    </source>
</evidence>
<dbReference type="InterPro" id="IPR058982">
    <property type="entry name" value="Beta-barrel_AprE"/>
</dbReference>
<evidence type="ECO:0000259" key="11">
    <source>
        <dbReference type="Pfam" id="PF25994"/>
    </source>
</evidence>
<dbReference type="InterPro" id="IPR050739">
    <property type="entry name" value="MFP"/>
</dbReference>
<evidence type="ECO:0000256" key="3">
    <source>
        <dbReference type="ARBA" id="ARBA00022448"/>
    </source>
</evidence>
<evidence type="ECO:0000256" key="2">
    <source>
        <dbReference type="ARBA" id="ARBA00009477"/>
    </source>
</evidence>
<keyword evidence="7 9" id="KW-1133">Transmembrane helix</keyword>
<evidence type="ECO:0000256" key="7">
    <source>
        <dbReference type="ARBA" id="ARBA00022989"/>
    </source>
</evidence>
<evidence type="ECO:0000256" key="1">
    <source>
        <dbReference type="ARBA" id="ARBA00004377"/>
    </source>
</evidence>
<dbReference type="PANTHER" id="PTHR30386:SF26">
    <property type="entry name" value="TRANSPORT PROTEIN COMB"/>
    <property type="match status" value="1"/>
</dbReference>
<geneLocation type="plasmid" evidence="13 14">
    <name>unnamed</name>
</geneLocation>
<keyword evidence="10" id="KW-0175">Coiled coil</keyword>
<dbReference type="RefSeq" id="WP_269580065.1">
    <property type="nucleotide sequence ID" value="NZ_CP114589.1"/>
</dbReference>
<evidence type="ECO:0000256" key="10">
    <source>
        <dbReference type="SAM" id="Coils"/>
    </source>
</evidence>
<evidence type="ECO:0000256" key="5">
    <source>
        <dbReference type="ARBA" id="ARBA00022519"/>
    </source>
</evidence>
<dbReference type="PRINTS" id="PR01490">
    <property type="entry name" value="RTXTOXIND"/>
</dbReference>
<evidence type="ECO:0000256" key="9">
    <source>
        <dbReference type="RuleBase" id="RU365093"/>
    </source>
</evidence>
<dbReference type="AlphaFoldDB" id="A0AA47KN32"/>
<feature type="domain" description="AprE-like long alpha-helical hairpin" evidence="11">
    <location>
        <begin position="111"/>
        <end position="313"/>
    </location>
</feature>
<dbReference type="InterPro" id="IPR058781">
    <property type="entry name" value="HH_AprE-like"/>
</dbReference>
<dbReference type="Gene3D" id="2.40.50.100">
    <property type="match status" value="1"/>
</dbReference>
<dbReference type="SUPFAM" id="SSF56954">
    <property type="entry name" value="Outer membrane efflux proteins (OEP)"/>
    <property type="match status" value="1"/>
</dbReference>
<keyword evidence="3 9" id="KW-0813">Transport</keyword>
<dbReference type="SUPFAM" id="SSF111369">
    <property type="entry name" value="HlyD-like secretion proteins"/>
    <property type="match status" value="1"/>
</dbReference>
<dbReference type="GO" id="GO:0015562">
    <property type="term" value="F:efflux transmembrane transporter activity"/>
    <property type="evidence" value="ECO:0007669"/>
    <property type="project" value="InterPro"/>
</dbReference>
<dbReference type="EMBL" id="CP114589">
    <property type="protein sequence ID" value="WBA10010.1"/>
    <property type="molecule type" value="Genomic_DNA"/>
</dbReference>
<dbReference type="GO" id="GO:0005886">
    <property type="term" value="C:plasma membrane"/>
    <property type="evidence" value="ECO:0007669"/>
    <property type="project" value="UniProtKB-SubCell"/>
</dbReference>
<dbReference type="Proteomes" id="UP001164748">
    <property type="component" value="Plasmid unnamed"/>
</dbReference>
<organism evidence="13 14">
    <name type="scientific">Salinivibrio kushneri</name>
    <dbReference type="NCBI Taxonomy" id="1908198"/>
    <lineage>
        <taxon>Bacteria</taxon>
        <taxon>Pseudomonadati</taxon>
        <taxon>Pseudomonadota</taxon>
        <taxon>Gammaproteobacteria</taxon>
        <taxon>Vibrionales</taxon>
        <taxon>Vibrionaceae</taxon>
        <taxon>Salinivibrio</taxon>
    </lineage>
</organism>